<dbReference type="SUPFAM" id="SSF53850">
    <property type="entry name" value="Periplasmic binding protein-like II"/>
    <property type="match status" value="1"/>
</dbReference>
<name>Q21TV7_ALBFT</name>
<gene>
    <name evidence="1" type="ordered locus">Rfer_3086</name>
</gene>
<dbReference type="STRING" id="338969.Rfer_3086"/>
<dbReference type="PANTHER" id="PTHR35841:SF1">
    <property type="entry name" value="PHOSPHONATES-BINDING PERIPLASMIC PROTEIN"/>
    <property type="match status" value="1"/>
</dbReference>
<dbReference type="eggNOG" id="COG3221">
    <property type="taxonomic scope" value="Bacteria"/>
</dbReference>
<dbReference type="PANTHER" id="PTHR35841">
    <property type="entry name" value="PHOSPHONATES-BINDING PERIPLASMIC PROTEIN"/>
    <property type="match status" value="1"/>
</dbReference>
<evidence type="ECO:0000313" key="1">
    <source>
        <dbReference type="EMBL" id="ABD70796.1"/>
    </source>
</evidence>
<reference evidence="2" key="1">
    <citation type="submission" date="2006-02" db="EMBL/GenBank/DDBJ databases">
        <title>Complete sequence of chromosome of Rhodoferax ferrireducens DSM 15236.</title>
        <authorList>
            <person name="Copeland A."/>
            <person name="Lucas S."/>
            <person name="Lapidus A."/>
            <person name="Barry K."/>
            <person name="Detter J.C."/>
            <person name="Glavina del Rio T."/>
            <person name="Hammon N."/>
            <person name="Israni S."/>
            <person name="Pitluck S."/>
            <person name="Brettin T."/>
            <person name="Bruce D."/>
            <person name="Han C."/>
            <person name="Tapia R."/>
            <person name="Gilna P."/>
            <person name="Kiss H."/>
            <person name="Schmutz J."/>
            <person name="Larimer F."/>
            <person name="Land M."/>
            <person name="Kyrpides N."/>
            <person name="Ivanova N."/>
            <person name="Richardson P."/>
        </authorList>
    </citation>
    <scope>NUCLEOTIDE SEQUENCE [LARGE SCALE GENOMIC DNA]</scope>
    <source>
        <strain evidence="2">ATCC BAA-621 / DSM 15236 / T118</strain>
    </source>
</reference>
<organism evidence="1 2">
    <name type="scientific">Albidiferax ferrireducens (strain ATCC BAA-621 / DSM 15236 / T118)</name>
    <name type="common">Rhodoferax ferrireducens</name>
    <dbReference type="NCBI Taxonomy" id="338969"/>
    <lineage>
        <taxon>Bacteria</taxon>
        <taxon>Pseudomonadati</taxon>
        <taxon>Pseudomonadota</taxon>
        <taxon>Betaproteobacteria</taxon>
        <taxon>Burkholderiales</taxon>
        <taxon>Comamonadaceae</taxon>
        <taxon>Rhodoferax</taxon>
    </lineage>
</organism>
<dbReference type="Proteomes" id="UP000008332">
    <property type="component" value="Chromosome"/>
</dbReference>
<evidence type="ECO:0000313" key="2">
    <source>
        <dbReference type="Proteomes" id="UP000008332"/>
    </source>
</evidence>
<dbReference type="EMBL" id="CP000267">
    <property type="protein sequence ID" value="ABD70796.1"/>
    <property type="molecule type" value="Genomic_DNA"/>
</dbReference>
<dbReference type="Pfam" id="PF12974">
    <property type="entry name" value="Phosphonate-bd"/>
    <property type="match status" value="1"/>
</dbReference>
<keyword evidence="2" id="KW-1185">Reference proteome</keyword>
<dbReference type="HOGENOM" id="CLU_051472_4_0_4"/>
<dbReference type="KEGG" id="rfr:Rfer_3086"/>
<accession>Q21TV7</accession>
<dbReference type="RefSeq" id="WP_011465359.1">
    <property type="nucleotide sequence ID" value="NC_007908.1"/>
</dbReference>
<proteinExistence type="predicted"/>
<dbReference type="OrthoDB" id="527737at2"/>
<dbReference type="Gene3D" id="3.40.190.10">
    <property type="entry name" value="Periplasmic binding protein-like II"/>
    <property type="match status" value="2"/>
</dbReference>
<sequence>MNRRHGIQALLATAVSAITGPVAASAARLRIGLTSVILADQVAFLSRWERYLSSNVGCEVSFVARESYQAILDLLFSGQIDAAWICGYPYIRYESDLSLLAVPLYEGEPVYQAYLIRSRQLDVAIKQWSDLRGKVLAYSDPLSNSGWLVAQVQLALAGVRERDLKRVFFAHGHRNVAEAVAARLAQAGSIDGYVWETMRQQGMAAIAQTEVVWKSERHGFPPLVTLRNTAHPFRPQLQQAVLSMSNDGVGQALLHDLNLTGFTAGSPDLFDSIRRQAQTVPGSGVGA</sequence>
<protein>
    <submittedName>
        <fullName evidence="1">Phosphonate-binding periplasmic protein</fullName>
    </submittedName>
</protein>
<dbReference type="AlphaFoldDB" id="Q21TV7"/>